<feature type="region of interest" description="Disordered" evidence="1">
    <location>
        <begin position="178"/>
        <end position="218"/>
    </location>
</feature>
<dbReference type="RefSeq" id="XP_062683329.1">
    <property type="nucleotide sequence ID" value="XM_062821357.1"/>
</dbReference>
<evidence type="ECO:0000256" key="1">
    <source>
        <dbReference type="SAM" id="MobiDB-lite"/>
    </source>
</evidence>
<sequence length="218" mass="24089">MSGLETGPRSGFLWGKAVGTGGRQAGRRGRKWSKVGQDRRRNRGQTSLAREWVKLSLASDVDESRQTPWFLPLSCGDSNRKACTQWYVQNLGTVLPNKKKRIISVPRFPNRMSRRAARGRASTNLAIALGHEPNVTPTPTCMKPRPMCESATEEGPLALAPKPGSGWLGGPWCGKRTPCEDELSRTSPGIDDGKEQSQTRPDSQTWENKESRFGRGND</sequence>
<evidence type="ECO:0000313" key="3">
    <source>
        <dbReference type="Proteomes" id="UP001278500"/>
    </source>
</evidence>
<keyword evidence="3" id="KW-1185">Reference proteome</keyword>
<organism evidence="2 3">
    <name type="scientific">Neurospora tetraspora</name>
    <dbReference type="NCBI Taxonomy" id="94610"/>
    <lineage>
        <taxon>Eukaryota</taxon>
        <taxon>Fungi</taxon>
        <taxon>Dikarya</taxon>
        <taxon>Ascomycota</taxon>
        <taxon>Pezizomycotina</taxon>
        <taxon>Sordariomycetes</taxon>
        <taxon>Sordariomycetidae</taxon>
        <taxon>Sordariales</taxon>
        <taxon>Sordariaceae</taxon>
        <taxon>Neurospora</taxon>
    </lineage>
</organism>
<reference evidence="2" key="2">
    <citation type="submission" date="2023-06" db="EMBL/GenBank/DDBJ databases">
        <authorList>
            <consortium name="Lawrence Berkeley National Laboratory"/>
            <person name="Haridas S."/>
            <person name="Hensen N."/>
            <person name="Bonometti L."/>
            <person name="Westerberg I."/>
            <person name="Brannstrom I.O."/>
            <person name="Guillou S."/>
            <person name="Cros-Aarteil S."/>
            <person name="Calhoun S."/>
            <person name="Kuo A."/>
            <person name="Mondo S."/>
            <person name="Pangilinan J."/>
            <person name="Riley R."/>
            <person name="Labutti K."/>
            <person name="Andreopoulos B."/>
            <person name="Lipzen A."/>
            <person name="Chen C."/>
            <person name="Yanf M."/>
            <person name="Daum C."/>
            <person name="Ng V."/>
            <person name="Clum A."/>
            <person name="Steindorff A."/>
            <person name="Ohm R."/>
            <person name="Martin F."/>
            <person name="Silar P."/>
            <person name="Natvig D."/>
            <person name="Lalanne C."/>
            <person name="Gautier V."/>
            <person name="Ament-Velasquez S.L."/>
            <person name="Kruys A."/>
            <person name="Hutchinson M.I."/>
            <person name="Powell A.J."/>
            <person name="Barry K."/>
            <person name="Miller A.N."/>
            <person name="Grigoriev I.V."/>
            <person name="Debuchy R."/>
            <person name="Gladieux P."/>
            <person name="Thoren M.H."/>
            <person name="Johannesson H."/>
        </authorList>
    </citation>
    <scope>NUCLEOTIDE SEQUENCE</scope>
    <source>
        <strain evidence="2">CBS 560.94</strain>
    </source>
</reference>
<feature type="compositionally biased region" description="Basic and acidic residues" evidence="1">
    <location>
        <begin position="207"/>
        <end position="218"/>
    </location>
</feature>
<reference evidence="2" key="1">
    <citation type="journal article" date="2023" name="Mol. Phylogenet. Evol.">
        <title>Genome-scale phylogeny and comparative genomics of the fungal order Sordariales.</title>
        <authorList>
            <person name="Hensen N."/>
            <person name="Bonometti L."/>
            <person name="Westerberg I."/>
            <person name="Brannstrom I.O."/>
            <person name="Guillou S."/>
            <person name="Cros-Aarteil S."/>
            <person name="Calhoun S."/>
            <person name="Haridas S."/>
            <person name="Kuo A."/>
            <person name="Mondo S."/>
            <person name="Pangilinan J."/>
            <person name="Riley R."/>
            <person name="LaButti K."/>
            <person name="Andreopoulos B."/>
            <person name="Lipzen A."/>
            <person name="Chen C."/>
            <person name="Yan M."/>
            <person name="Daum C."/>
            <person name="Ng V."/>
            <person name="Clum A."/>
            <person name="Steindorff A."/>
            <person name="Ohm R.A."/>
            <person name="Martin F."/>
            <person name="Silar P."/>
            <person name="Natvig D.O."/>
            <person name="Lalanne C."/>
            <person name="Gautier V."/>
            <person name="Ament-Velasquez S.L."/>
            <person name="Kruys A."/>
            <person name="Hutchinson M.I."/>
            <person name="Powell A.J."/>
            <person name="Barry K."/>
            <person name="Miller A.N."/>
            <person name="Grigoriev I.V."/>
            <person name="Debuchy R."/>
            <person name="Gladieux P."/>
            <person name="Hiltunen Thoren M."/>
            <person name="Johannesson H."/>
        </authorList>
    </citation>
    <scope>NUCLEOTIDE SEQUENCE</scope>
    <source>
        <strain evidence="2">CBS 560.94</strain>
    </source>
</reference>
<proteinExistence type="predicted"/>
<accession>A0AAE0MTU4</accession>
<dbReference type="GeneID" id="87858511"/>
<dbReference type="Proteomes" id="UP001278500">
    <property type="component" value="Unassembled WGS sequence"/>
</dbReference>
<evidence type="ECO:0000313" key="2">
    <source>
        <dbReference type="EMBL" id="KAK3348247.1"/>
    </source>
</evidence>
<gene>
    <name evidence="2" type="ORF">B0H65DRAFT_170308</name>
</gene>
<feature type="region of interest" description="Disordered" evidence="1">
    <location>
        <begin position="1"/>
        <end position="45"/>
    </location>
</feature>
<dbReference type="AlphaFoldDB" id="A0AAE0MTU4"/>
<dbReference type="EMBL" id="JAUEPP010000003">
    <property type="protein sequence ID" value="KAK3348247.1"/>
    <property type="molecule type" value="Genomic_DNA"/>
</dbReference>
<name>A0AAE0MTU4_9PEZI</name>
<protein>
    <submittedName>
        <fullName evidence="2">Uncharacterized protein</fullName>
    </submittedName>
</protein>
<comment type="caution">
    <text evidence="2">The sequence shown here is derived from an EMBL/GenBank/DDBJ whole genome shotgun (WGS) entry which is preliminary data.</text>
</comment>